<dbReference type="InterPro" id="IPR000683">
    <property type="entry name" value="Gfo/Idh/MocA-like_OxRdtase_N"/>
</dbReference>
<dbReference type="InterPro" id="IPR050463">
    <property type="entry name" value="Gfo/Idh/MocA_oxidrdct_glycsds"/>
</dbReference>
<dbReference type="Gene3D" id="3.40.50.720">
    <property type="entry name" value="NAD(P)-binding Rossmann-like Domain"/>
    <property type="match status" value="1"/>
</dbReference>
<organism evidence="4 5">
    <name type="scientific">Paenibacillus eucommiae</name>
    <dbReference type="NCBI Taxonomy" id="1355755"/>
    <lineage>
        <taxon>Bacteria</taxon>
        <taxon>Bacillati</taxon>
        <taxon>Bacillota</taxon>
        <taxon>Bacilli</taxon>
        <taxon>Bacillales</taxon>
        <taxon>Paenibacillaceae</taxon>
        <taxon>Paenibacillus</taxon>
    </lineage>
</organism>
<dbReference type="InterPro" id="IPR036291">
    <property type="entry name" value="NAD(P)-bd_dom_sf"/>
</dbReference>
<evidence type="ECO:0000259" key="3">
    <source>
        <dbReference type="Pfam" id="PF01408"/>
    </source>
</evidence>
<evidence type="ECO:0000313" key="4">
    <source>
        <dbReference type="EMBL" id="MBP1991758.1"/>
    </source>
</evidence>
<dbReference type="Pfam" id="PF01408">
    <property type="entry name" value="GFO_IDH_MocA"/>
    <property type="match status" value="1"/>
</dbReference>
<keyword evidence="1" id="KW-0560">Oxidoreductase</keyword>
<dbReference type="Gene3D" id="3.30.360.10">
    <property type="entry name" value="Dihydrodipicolinate Reductase, domain 2"/>
    <property type="match status" value="1"/>
</dbReference>
<reference evidence="4 5" key="1">
    <citation type="submission" date="2021-03" db="EMBL/GenBank/DDBJ databases">
        <title>Genomic Encyclopedia of Type Strains, Phase IV (KMG-IV): sequencing the most valuable type-strain genomes for metagenomic binning, comparative biology and taxonomic classification.</title>
        <authorList>
            <person name="Goeker M."/>
        </authorList>
    </citation>
    <scope>NUCLEOTIDE SEQUENCE [LARGE SCALE GENOMIC DNA]</scope>
    <source>
        <strain evidence="4 5">DSM 26048</strain>
    </source>
</reference>
<feature type="domain" description="Gfo/Idh/MocA-like oxidoreductase N-terminal" evidence="3">
    <location>
        <begin position="16"/>
        <end position="138"/>
    </location>
</feature>
<dbReference type="PANTHER" id="PTHR43818:SF11">
    <property type="entry name" value="BCDNA.GH03377"/>
    <property type="match status" value="1"/>
</dbReference>
<proteinExistence type="predicted"/>
<dbReference type="Proteomes" id="UP001519287">
    <property type="component" value="Unassembled WGS sequence"/>
</dbReference>
<dbReference type="RefSeq" id="WP_209972491.1">
    <property type="nucleotide sequence ID" value="NZ_JAGGLB010000010.1"/>
</dbReference>
<accession>A0ABS4IVY6</accession>
<name>A0ABS4IVY6_9BACL</name>
<dbReference type="EMBL" id="JAGGLB010000010">
    <property type="protein sequence ID" value="MBP1991758.1"/>
    <property type="molecule type" value="Genomic_DNA"/>
</dbReference>
<evidence type="ECO:0000313" key="5">
    <source>
        <dbReference type="Proteomes" id="UP001519287"/>
    </source>
</evidence>
<keyword evidence="5" id="KW-1185">Reference proteome</keyword>
<dbReference type="SUPFAM" id="SSF51735">
    <property type="entry name" value="NAD(P)-binding Rossmann-fold domains"/>
    <property type="match status" value="1"/>
</dbReference>
<evidence type="ECO:0000256" key="2">
    <source>
        <dbReference type="SAM" id="MobiDB-lite"/>
    </source>
</evidence>
<protein>
    <submittedName>
        <fullName evidence="4">Dehydrogenase</fullName>
    </submittedName>
</protein>
<evidence type="ECO:0000256" key="1">
    <source>
        <dbReference type="ARBA" id="ARBA00023002"/>
    </source>
</evidence>
<dbReference type="PANTHER" id="PTHR43818">
    <property type="entry name" value="BCDNA.GH03377"/>
    <property type="match status" value="1"/>
</dbReference>
<feature type="region of interest" description="Disordered" evidence="2">
    <location>
        <begin position="366"/>
        <end position="388"/>
    </location>
</feature>
<comment type="caution">
    <text evidence="4">The sequence shown here is derived from an EMBL/GenBank/DDBJ whole genome shotgun (WGS) entry which is preliminary data.</text>
</comment>
<dbReference type="SUPFAM" id="SSF55347">
    <property type="entry name" value="Glyceraldehyde-3-phosphate dehydrogenase-like, C-terminal domain"/>
    <property type="match status" value="1"/>
</dbReference>
<sequence length="438" mass="48255">MTEGTITEATITKVCKAAIIGINGFGGQHLKQMLLLQDEGLLEVVSVCESRLSQKDNDLLGNRGISLYSDYKEMLRLETRIDFVVIATPIHLHAPMGLAVMEAGYHVLLEKPPAAVIQDIDRLIEVSKRTGKHCAVNFQMLSGKAFTELLHLLEQGALGPSIQTITGTGILQRTDDYFKRARWSGKLHLDGSFVLDGTIHNTAAHILNNMLRLATASNRLGSAAPRPIQVTGELYRANDIEGEDTSCMRIRMSDQTELYYYATLCSKESPTPSIRVEGTAGTAVWTYDNTLTIEKDGEVIRYDYGAENYLSNMYMNLLHTIRGDGQELICPVQAARNYMLVSNGAFESSRRIHAIAPPYRHELLLAEGGDGSDGSDRSDGSNGSDGSDARIVIVNDIADAIQSVSSSKQLFSEAGLPWAISTQPFDLKEYDKFPKWFE</sequence>
<gene>
    <name evidence="4" type="ORF">J2Z66_003365</name>
</gene>